<accession>A0ABN0JL42</accession>
<dbReference type="PROSITE" id="PS50977">
    <property type="entry name" value="HTH_TETR_2"/>
    <property type="match status" value="1"/>
</dbReference>
<dbReference type="Gene3D" id="1.10.357.10">
    <property type="entry name" value="Tetracycline Repressor, domain 2"/>
    <property type="match status" value="1"/>
</dbReference>
<dbReference type="GeneID" id="92836191"/>
<evidence type="ECO:0000256" key="2">
    <source>
        <dbReference type="ARBA" id="ARBA00023125"/>
    </source>
</evidence>
<reference evidence="7" key="1">
    <citation type="submission" date="2013-02" db="EMBL/GenBank/DDBJ databases">
        <title>The Genome Sequence of Acinetobacter sp. NIPH 236.</title>
        <authorList>
            <consortium name="The Broad Institute Genome Sequencing Platform"/>
            <consortium name="The Broad Institute Genome Sequencing Center for Infectious Disease"/>
            <person name="Cerqueira G."/>
            <person name="Feldgarden M."/>
            <person name="Courvalin P."/>
            <person name="Perichon B."/>
            <person name="Grillot-Courvalin C."/>
            <person name="Clermont D."/>
            <person name="Rocha E."/>
            <person name="Yoon E.-J."/>
            <person name="Nemec A."/>
            <person name="Walker B."/>
            <person name="Young S.K."/>
            <person name="Zeng Q."/>
            <person name="Gargeya S."/>
            <person name="Fitzgerald M."/>
            <person name="Haas B."/>
            <person name="Abouelleil A."/>
            <person name="Alvarado L."/>
            <person name="Arachchi H.M."/>
            <person name="Berlin A.M."/>
            <person name="Chapman S.B."/>
            <person name="Dewar J."/>
            <person name="Goldberg J."/>
            <person name="Griggs A."/>
            <person name="Gujja S."/>
            <person name="Hansen M."/>
            <person name="Howarth C."/>
            <person name="Imamovic A."/>
            <person name="Larimer J."/>
            <person name="McCowan C."/>
            <person name="Murphy C."/>
            <person name="Neiman D."/>
            <person name="Pearson M."/>
            <person name="Priest M."/>
            <person name="Roberts A."/>
            <person name="Saif S."/>
            <person name="Shea T."/>
            <person name="Sisk P."/>
            <person name="Sykes S."/>
            <person name="Wortman J."/>
            <person name="Nusbaum C."/>
            <person name="Birren B."/>
        </authorList>
    </citation>
    <scope>NUCLEOTIDE SEQUENCE [LARGE SCALE GENOMIC DNA]</scope>
    <source>
        <strain evidence="7">NIPH 236</strain>
    </source>
</reference>
<dbReference type="RefSeq" id="WP_004663606.1">
    <property type="nucleotide sequence ID" value="NZ_BMDV01000006.1"/>
</dbReference>
<feature type="DNA-binding region" description="H-T-H motif" evidence="4">
    <location>
        <begin position="35"/>
        <end position="54"/>
    </location>
</feature>
<gene>
    <name evidence="6" type="ORF">F992_02841</name>
</gene>
<reference evidence="6 7" key="2">
    <citation type="journal article" date="2016" name="Int. J. Syst. Evol. Microbiol.">
        <title>Taxonomy of haemolytic and/or proteolytic strains of the genus Acinetobacter with the proposal of Acinetobacter courvalinii sp. nov. (genomic species 14 sensu Bouvet &amp; Jeanjean), Acinetobacter dispersus sp. nov. (genomic species 17), Acinetobacter modestus sp. nov., Acinetobacter proteolyticus sp. nov. and Acinetobacter vivianii sp. nov.</title>
        <authorList>
            <person name="Nemec A."/>
            <person name="Radolfova-Krizova L."/>
            <person name="Maixnerova M."/>
            <person name="Vrestiakova E."/>
            <person name="Jezek P."/>
            <person name="Sedo O."/>
        </authorList>
    </citation>
    <scope>NUCLEOTIDE SEQUENCE [LARGE SCALE GENOMIC DNA]</scope>
    <source>
        <strain evidence="6 7">NIPH 236</strain>
    </source>
</reference>
<sequence length="176" mass="20494">MARNKRIIQNTDEKKAEIIAAARMLFLEIGYDATSMSKLAATAKITPNTIYWYFKDKDEVLTQVLSSELIERLNEYHNQSFANHTQRLLWVIQQLESVKHLITTVHNRLNYSEEIRVLHENFHRIVESLLYIELQKMGLSAAKIDATTQIIIFTIEGILSHQLTDEAKYQICELLM</sequence>
<proteinExistence type="predicted"/>
<evidence type="ECO:0000259" key="5">
    <source>
        <dbReference type="PROSITE" id="PS50977"/>
    </source>
</evidence>
<dbReference type="InterPro" id="IPR050109">
    <property type="entry name" value="HTH-type_TetR-like_transc_reg"/>
</dbReference>
<protein>
    <recommendedName>
        <fullName evidence="5">HTH tetR-type domain-containing protein</fullName>
    </recommendedName>
</protein>
<name>A0ABN0JL42_9GAMM</name>
<dbReference type="SUPFAM" id="SSF46689">
    <property type="entry name" value="Homeodomain-like"/>
    <property type="match status" value="1"/>
</dbReference>
<keyword evidence="1" id="KW-0805">Transcription regulation</keyword>
<organism evidence="6 7">
    <name type="scientific">Acinetobacter modestus</name>
    <dbReference type="NCBI Taxonomy" id="1776740"/>
    <lineage>
        <taxon>Bacteria</taxon>
        <taxon>Pseudomonadati</taxon>
        <taxon>Pseudomonadota</taxon>
        <taxon>Gammaproteobacteria</taxon>
        <taxon>Moraxellales</taxon>
        <taxon>Moraxellaceae</taxon>
        <taxon>Acinetobacter</taxon>
    </lineage>
</organism>
<dbReference type="PANTHER" id="PTHR30055:SF234">
    <property type="entry name" value="HTH-TYPE TRANSCRIPTIONAL REGULATOR BETI"/>
    <property type="match status" value="1"/>
</dbReference>
<dbReference type="Proteomes" id="UP000013190">
    <property type="component" value="Unassembled WGS sequence"/>
</dbReference>
<dbReference type="InterPro" id="IPR001647">
    <property type="entry name" value="HTH_TetR"/>
</dbReference>
<keyword evidence="7" id="KW-1185">Reference proteome</keyword>
<dbReference type="InterPro" id="IPR009057">
    <property type="entry name" value="Homeodomain-like_sf"/>
</dbReference>
<comment type="caution">
    <text evidence="6">The sequence shown here is derived from an EMBL/GenBank/DDBJ whole genome shotgun (WGS) entry which is preliminary data.</text>
</comment>
<evidence type="ECO:0000313" key="6">
    <source>
        <dbReference type="EMBL" id="ENU25972.1"/>
    </source>
</evidence>
<dbReference type="PANTHER" id="PTHR30055">
    <property type="entry name" value="HTH-TYPE TRANSCRIPTIONAL REGULATOR RUTR"/>
    <property type="match status" value="1"/>
</dbReference>
<evidence type="ECO:0000256" key="4">
    <source>
        <dbReference type="PROSITE-ProRule" id="PRU00335"/>
    </source>
</evidence>
<feature type="domain" description="HTH tetR-type" evidence="5">
    <location>
        <begin position="12"/>
        <end position="72"/>
    </location>
</feature>
<dbReference type="EMBL" id="APOJ01000029">
    <property type="protein sequence ID" value="ENU25972.1"/>
    <property type="molecule type" value="Genomic_DNA"/>
</dbReference>
<evidence type="ECO:0000256" key="3">
    <source>
        <dbReference type="ARBA" id="ARBA00023163"/>
    </source>
</evidence>
<evidence type="ECO:0000256" key="1">
    <source>
        <dbReference type="ARBA" id="ARBA00023015"/>
    </source>
</evidence>
<keyword evidence="2 4" id="KW-0238">DNA-binding</keyword>
<keyword evidence="3" id="KW-0804">Transcription</keyword>
<evidence type="ECO:0000313" key="7">
    <source>
        <dbReference type="Proteomes" id="UP000013190"/>
    </source>
</evidence>
<dbReference type="Pfam" id="PF00440">
    <property type="entry name" value="TetR_N"/>
    <property type="match status" value="1"/>
</dbReference>
<dbReference type="PRINTS" id="PR00455">
    <property type="entry name" value="HTHTETR"/>
</dbReference>